<dbReference type="InterPro" id="IPR050267">
    <property type="entry name" value="Anti-sigma-factor_SerPK"/>
</dbReference>
<dbReference type="HAMAP" id="MF_00637">
    <property type="entry name" value="Anti_sigma_F"/>
    <property type="match status" value="1"/>
</dbReference>
<dbReference type="NCBIfam" id="TIGR01925">
    <property type="entry name" value="spIIAB"/>
    <property type="match status" value="1"/>
</dbReference>
<keyword evidence="5 7" id="KW-0067">ATP-binding</keyword>
<protein>
    <recommendedName>
        <fullName evidence="7">Anti-sigma F factor</fullName>
        <ecNumber evidence="7">2.7.11.1</ecNumber>
    </recommendedName>
    <alternativeName>
        <fullName evidence="7">Stage II sporulation protein AB</fullName>
    </alternativeName>
</protein>
<evidence type="ECO:0000256" key="5">
    <source>
        <dbReference type="ARBA" id="ARBA00022840"/>
    </source>
</evidence>
<comment type="function">
    <text evidence="7">Binds to sigma F and blocks its ability to form an RNA polymerase holoenzyme (E-sigma F). Phosphorylates SpoIIAA on a serine residue. This phosphorylation may enable SpoIIAA to act as an anti-anti-sigma factor that counteracts SpoIIAB and thus releases sigma F from inhibition.</text>
</comment>
<evidence type="ECO:0000256" key="3">
    <source>
        <dbReference type="ARBA" id="ARBA00022741"/>
    </source>
</evidence>
<dbReference type="SUPFAM" id="SSF55874">
    <property type="entry name" value="ATPase domain of HSP90 chaperone/DNA topoisomerase II/histidine kinase"/>
    <property type="match status" value="1"/>
</dbReference>
<proteinExistence type="inferred from homology"/>
<reference evidence="9 10" key="1">
    <citation type="submission" date="2015-09" db="EMBL/GenBank/DDBJ databases">
        <authorList>
            <consortium name="Pathogen Informatics"/>
        </authorList>
    </citation>
    <scope>NUCLEOTIDE SEQUENCE [LARGE SCALE GENOMIC DNA]</scope>
    <source>
        <strain evidence="9 10">2789STDY5834928</strain>
    </source>
</reference>
<keyword evidence="6 7" id="KW-0749">Sporulation</keyword>
<evidence type="ECO:0000313" key="9">
    <source>
        <dbReference type="EMBL" id="CUQ81872.1"/>
    </source>
</evidence>
<dbReference type="GO" id="GO:0005524">
    <property type="term" value="F:ATP binding"/>
    <property type="evidence" value="ECO:0007669"/>
    <property type="project" value="UniProtKB-KW"/>
</dbReference>
<evidence type="ECO:0000259" key="8">
    <source>
        <dbReference type="SMART" id="SM00387"/>
    </source>
</evidence>
<organism evidence="9 10">
    <name type="scientific">[Eubacterium] siraeum</name>
    <dbReference type="NCBI Taxonomy" id="39492"/>
    <lineage>
        <taxon>Bacteria</taxon>
        <taxon>Bacillati</taxon>
        <taxon>Bacillota</taxon>
        <taxon>Clostridia</taxon>
        <taxon>Eubacteriales</taxon>
        <taxon>Oscillospiraceae</taxon>
        <taxon>Oscillospiraceae incertae sedis</taxon>
    </lineage>
</organism>
<comment type="catalytic activity">
    <reaction evidence="7">
        <text>L-threonyl-[protein] + ATP = O-phospho-L-threonyl-[protein] + ADP + H(+)</text>
        <dbReference type="Rhea" id="RHEA:46608"/>
        <dbReference type="Rhea" id="RHEA-COMP:11060"/>
        <dbReference type="Rhea" id="RHEA-COMP:11605"/>
        <dbReference type="ChEBI" id="CHEBI:15378"/>
        <dbReference type="ChEBI" id="CHEBI:30013"/>
        <dbReference type="ChEBI" id="CHEBI:30616"/>
        <dbReference type="ChEBI" id="CHEBI:61977"/>
        <dbReference type="ChEBI" id="CHEBI:456216"/>
        <dbReference type="EC" id="2.7.11.1"/>
    </reaction>
</comment>
<comment type="catalytic activity">
    <reaction evidence="7">
        <text>L-seryl-[protein] + ATP = O-phospho-L-seryl-[protein] + ADP + H(+)</text>
        <dbReference type="Rhea" id="RHEA:17989"/>
        <dbReference type="Rhea" id="RHEA-COMP:9863"/>
        <dbReference type="Rhea" id="RHEA-COMP:11604"/>
        <dbReference type="ChEBI" id="CHEBI:15378"/>
        <dbReference type="ChEBI" id="CHEBI:29999"/>
        <dbReference type="ChEBI" id="CHEBI:30616"/>
        <dbReference type="ChEBI" id="CHEBI:83421"/>
        <dbReference type="ChEBI" id="CHEBI:456216"/>
        <dbReference type="EC" id="2.7.11.1"/>
    </reaction>
</comment>
<accession>A0A174Z7E4</accession>
<dbReference type="GO" id="GO:0016989">
    <property type="term" value="F:sigma factor antagonist activity"/>
    <property type="evidence" value="ECO:0007669"/>
    <property type="project" value="InterPro"/>
</dbReference>
<dbReference type="GO" id="GO:0042174">
    <property type="term" value="P:negative regulation of sporulation resulting in formation of a cellular spore"/>
    <property type="evidence" value="ECO:0007669"/>
    <property type="project" value="InterPro"/>
</dbReference>
<dbReference type="GO" id="GO:0030436">
    <property type="term" value="P:asexual sporulation"/>
    <property type="evidence" value="ECO:0007669"/>
    <property type="project" value="UniProtKB-UniRule"/>
</dbReference>
<evidence type="ECO:0000256" key="2">
    <source>
        <dbReference type="ARBA" id="ARBA00022679"/>
    </source>
</evidence>
<comment type="similarity">
    <text evidence="7">Belongs to the anti-sigma-factor family.</text>
</comment>
<dbReference type="GO" id="GO:0030435">
    <property type="term" value="P:sporulation resulting in formation of a cellular spore"/>
    <property type="evidence" value="ECO:0007669"/>
    <property type="project" value="UniProtKB-KW"/>
</dbReference>
<name>A0A174Z7E4_9FIRM</name>
<dbReference type="GO" id="GO:0106310">
    <property type="term" value="F:protein serine kinase activity"/>
    <property type="evidence" value="ECO:0007669"/>
    <property type="project" value="RHEA"/>
</dbReference>
<dbReference type="Gene3D" id="3.30.565.10">
    <property type="entry name" value="Histidine kinase-like ATPase, C-terminal domain"/>
    <property type="match status" value="1"/>
</dbReference>
<gene>
    <name evidence="7 9" type="primary">spoIIAB</name>
    <name evidence="9" type="ORF">ERS852540_00367</name>
</gene>
<keyword evidence="2 7" id="KW-0808">Transferase</keyword>
<dbReference type="PANTHER" id="PTHR35526:SF3">
    <property type="entry name" value="ANTI-SIGMA-F FACTOR RSBW"/>
    <property type="match status" value="1"/>
</dbReference>
<dbReference type="SMART" id="SM00387">
    <property type="entry name" value="HATPase_c"/>
    <property type="match status" value="1"/>
</dbReference>
<dbReference type="EC" id="2.7.11.1" evidence="7"/>
<evidence type="ECO:0000256" key="7">
    <source>
        <dbReference type="HAMAP-Rule" id="MF_00637"/>
    </source>
</evidence>
<dbReference type="PANTHER" id="PTHR35526">
    <property type="entry name" value="ANTI-SIGMA-F FACTOR RSBW-RELATED"/>
    <property type="match status" value="1"/>
</dbReference>
<dbReference type="Pfam" id="PF13581">
    <property type="entry name" value="HATPase_c_2"/>
    <property type="match status" value="1"/>
</dbReference>
<feature type="domain" description="Histidine kinase/HSP90-like ATPase" evidence="8">
    <location>
        <begin position="41"/>
        <end position="143"/>
    </location>
</feature>
<dbReference type="InterPro" id="IPR036890">
    <property type="entry name" value="HATPase_C_sf"/>
</dbReference>
<evidence type="ECO:0000313" key="10">
    <source>
        <dbReference type="Proteomes" id="UP000095662"/>
    </source>
</evidence>
<evidence type="ECO:0000256" key="6">
    <source>
        <dbReference type="ARBA" id="ARBA00022969"/>
    </source>
</evidence>
<evidence type="ECO:0000256" key="4">
    <source>
        <dbReference type="ARBA" id="ARBA00022777"/>
    </source>
</evidence>
<dbReference type="InterPro" id="IPR010194">
    <property type="entry name" value="Anti-sigma_F"/>
</dbReference>
<dbReference type="Proteomes" id="UP000095662">
    <property type="component" value="Unassembled WGS sequence"/>
</dbReference>
<keyword evidence="4 7" id="KW-0418">Kinase</keyword>
<keyword evidence="3 7" id="KW-0547">Nucleotide-binding</keyword>
<dbReference type="AlphaFoldDB" id="A0A174Z7E4"/>
<keyword evidence="1 7" id="KW-0723">Serine/threonine-protein kinase</keyword>
<sequence>MKCENYVKLSFPALSRNESYARAAVGAFVSQLDPTVDELGSVKAAVSEAVTNCVVHAYSECETVGVINITARIKDEEVYIKITDKGCGIEDVKKAMEPLFTTKPELERSGLGFAVMESCCDKVKVSSKVGKGTTVTLTFRFEKRVLK</sequence>
<dbReference type="STRING" id="39492.ERS852540_00367"/>
<dbReference type="OrthoDB" id="9768808at2"/>
<dbReference type="GO" id="GO:0004674">
    <property type="term" value="F:protein serine/threonine kinase activity"/>
    <property type="evidence" value="ECO:0007669"/>
    <property type="project" value="UniProtKB-KW"/>
</dbReference>
<evidence type="ECO:0000256" key="1">
    <source>
        <dbReference type="ARBA" id="ARBA00022527"/>
    </source>
</evidence>
<dbReference type="EMBL" id="CZBY01000002">
    <property type="protein sequence ID" value="CUQ81872.1"/>
    <property type="molecule type" value="Genomic_DNA"/>
</dbReference>
<dbReference type="InterPro" id="IPR003594">
    <property type="entry name" value="HATPase_dom"/>
</dbReference>